<dbReference type="InterPro" id="IPR001932">
    <property type="entry name" value="PPM-type_phosphatase-like_dom"/>
</dbReference>
<dbReference type="Gene3D" id="3.60.40.10">
    <property type="entry name" value="PPM-type phosphatase domain"/>
    <property type="match status" value="1"/>
</dbReference>
<evidence type="ECO:0000313" key="3">
    <source>
        <dbReference type="EMBL" id="GGM85858.1"/>
    </source>
</evidence>
<comment type="caution">
    <text evidence="3">The sequence shown here is derived from an EMBL/GenBank/DDBJ whole genome shotgun (WGS) entry which is preliminary data.</text>
</comment>
<reference evidence="3" key="2">
    <citation type="submission" date="2020-09" db="EMBL/GenBank/DDBJ databases">
        <authorList>
            <person name="Sun Q."/>
            <person name="Ohkuma M."/>
        </authorList>
    </citation>
    <scope>NUCLEOTIDE SEQUENCE</scope>
    <source>
        <strain evidence="3">JCM 19831</strain>
    </source>
</reference>
<gene>
    <name evidence="3" type="ORF">GCM10007977_104630</name>
</gene>
<dbReference type="EMBL" id="BMPI01000103">
    <property type="protein sequence ID" value="GGM85858.1"/>
    <property type="molecule type" value="Genomic_DNA"/>
</dbReference>
<dbReference type="InterPro" id="IPR052016">
    <property type="entry name" value="Bact_Sigma-Reg"/>
</dbReference>
<proteinExistence type="predicted"/>
<dbReference type="AlphaFoldDB" id="A0A917UH29"/>
<evidence type="ECO:0000256" key="1">
    <source>
        <dbReference type="ARBA" id="ARBA00022801"/>
    </source>
</evidence>
<sequence>MALAVHDLALQDDVNGVRVAVRCEVADRIANVGGDWYLSIALPGGDVMLAVGDVMGHGPTAAATMVQLRAAMTRLALAGDEPGAVLSALNRMLCRRNPTMIATAVCGRFRPADRTLTWARAGHLPILRATADGVSPLFQPPGMALGVDPAARYCQAVVELRAGELLFMYTDGVVEQRDQAIDQGVQDLAEDVRLAMRTSAPGERLRNAIDHARRGNPDDDACLLAAEPV</sequence>
<keyword evidence="4" id="KW-1185">Reference proteome</keyword>
<dbReference type="InterPro" id="IPR036457">
    <property type="entry name" value="PPM-type-like_dom_sf"/>
</dbReference>
<feature type="domain" description="PPM-type phosphatase" evidence="2">
    <location>
        <begin position="14"/>
        <end position="228"/>
    </location>
</feature>
<protein>
    <recommendedName>
        <fullName evidence="2">PPM-type phosphatase domain-containing protein</fullName>
    </recommendedName>
</protein>
<dbReference type="PANTHER" id="PTHR43156:SF2">
    <property type="entry name" value="STAGE II SPORULATION PROTEIN E"/>
    <property type="match status" value="1"/>
</dbReference>
<organism evidence="3 4">
    <name type="scientific">Dactylosporangium sucinum</name>
    <dbReference type="NCBI Taxonomy" id="1424081"/>
    <lineage>
        <taxon>Bacteria</taxon>
        <taxon>Bacillati</taxon>
        <taxon>Actinomycetota</taxon>
        <taxon>Actinomycetes</taxon>
        <taxon>Micromonosporales</taxon>
        <taxon>Micromonosporaceae</taxon>
        <taxon>Dactylosporangium</taxon>
    </lineage>
</organism>
<dbReference type="Proteomes" id="UP000642070">
    <property type="component" value="Unassembled WGS sequence"/>
</dbReference>
<evidence type="ECO:0000259" key="2">
    <source>
        <dbReference type="SMART" id="SM00331"/>
    </source>
</evidence>
<dbReference type="PANTHER" id="PTHR43156">
    <property type="entry name" value="STAGE II SPORULATION PROTEIN E-RELATED"/>
    <property type="match status" value="1"/>
</dbReference>
<name>A0A917UH29_9ACTN</name>
<evidence type="ECO:0000313" key="4">
    <source>
        <dbReference type="Proteomes" id="UP000642070"/>
    </source>
</evidence>
<accession>A0A917UH29</accession>
<dbReference type="SMART" id="SM00331">
    <property type="entry name" value="PP2C_SIG"/>
    <property type="match status" value="1"/>
</dbReference>
<reference evidence="3" key="1">
    <citation type="journal article" date="2014" name="Int. J. Syst. Evol. Microbiol.">
        <title>Complete genome sequence of Corynebacterium casei LMG S-19264T (=DSM 44701T), isolated from a smear-ripened cheese.</title>
        <authorList>
            <consortium name="US DOE Joint Genome Institute (JGI-PGF)"/>
            <person name="Walter F."/>
            <person name="Albersmeier A."/>
            <person name="Kalinowski J."/>
            <person name="Ruckert C."/>
        </authorList>
    </citation>
    <scope>NUCLEOTIDE SEQUENCE</scope>
    <source>
        <strain evidence="3">JCM 19831</strain>
    </source>
</reference>
<dbReference type="GO" id="GO:0016791">
    <property type="term" value="F:phosphatase activity"/>
    <property type="evidence" value="ECO:0007669"/>
    <property type="project" value="TreeGrafter"/>
</dbReference>
<dbReference type="SUPFAM" id="SSF81606">
    <property type="entry name" value="PP2C-like"/>
    <property type="match status" value="1"/>
</dbReference>
<keyword evidence="1" id="KW-0378">Hydrolase</keyword>
<dbReference type="Pfam" id="PF07228">
    <property type="entry name" value="SpoIIE"/>
    <property type="match status" value="1"/>
</dbReference>